<evidence type="ECO:0000313" key="2">
    <source>
        <dbReference type="Proteomes" id="UP000746690"/>
    </source>
</evidence>
<reference evidence="1 2" key="1">
    <citation type="submission" date="2020-04" db="EMBL/GenBank/DDBJ databases">
        <title>A Flavivirga sp. nov.</title>
        <authorList>
            <person name="Sun X."/>
        </authorList>
    </citation>
    <scope>NUCLEOTIDE SEQUENCE [LARGE SCALE GENOMIC DNA]</scope>
    <source>
        <strain evidence="1 2">Y03</strain>
    </source>
</reference>
<accession>A0ABX1S5K3</accession>
<dbReference type="Proteomes" id="UP000746690">
    <property type="component" value="Unassembled WGS sequence"/>
</dbReference>
<organism evidence="1 2">
    <name type="scientific">Flavivirga algicola</name>
    <dbReference type="NCBI Taxonomy" id="2729136"/>
    <lineage>
        <taxon>Bacteria</taxon>
        <taxon>Pseudomonadati</taxon>
        <taxon>Bacteroidota</taxon>
        <taxon>Flavobacteriia</taxon>
        <taxon>Flavobacteriales</taxon>
        <taxon>Flavobacteriaceae</taxon>
        <taxon>Flavivirga</taxon>
    </lineage>
</organism>
<keyword evidence="2" id="KW-1185">Reference proteome</keyword>
<sequence length="263" mass="28857">MIGLFFSCTDTVNVDVPNGGSRLVVEASIIWEKGTSGQIQIIKLSESTAYFDNNPNVPVTGASVIVTKVNDGSQFVFEDQNNGDYITTNFVSEINESYTLEILYNGQTYTATETLMSVTEINDIEQTVEGGGDEEEIQLKVFFDDPINIDNYYLGEFNSSVNALLTLGVLSDEFTDGNENFIEYDNEDLIAGATVDVSIYGISESYYNYIDILISQSGGDGGGPFQTTPVQLKGNCINPNNPDEEVLGYFRLGEVVRTSYTIN</sequence>
<proteinExistence type="predicted"/>
<name>A0ABX1S5K3_9FLAO</name>
<dbReference type="EMBL" id="JABBHF010000016">
    <property type="protein sequence ID" value="NMH89830.1"/>
    <property type="molecule type" value="Genomic_DNA"/>
</dbReference>
<protein>
    <submittedName>
        <fullName evidence="1">DUF4249 domain-containing protein</fullName>
    </submittedName>
</protein>
<dbReference type="InterPro" id="IPR025345">
    <property type="entry name" value="DUF4249"/>
</dbReference>
<dbReference type="Pfam" id="PF14054">
    <property type="entry name" value="DUF4249"/>
    <property type="match status" value="1"/>
</dbReference>
<evidence type="ECO:0000313" key="1">
    <source>
        <dbReference type="EMBL" id="NMH89830.1"/>
    </source>
</evidence>
<gene>
    <name evidence="1" type="ORF">HHX25_20180</name>
</gene>
<comment type="caution">
    <text evidence="1">The sequence shown here is derived from an EMBL/GenBank/DDBJ whole genome shotgun (WGS) entry which is preliminary data.</text>
</comment>